<keyword evidence="1" id="KW-0472">Membrane</keyword>
<dbReference type="AlphaFoldDB" id="E1REF5"/>
<evidence type="ECO:0000259" key="2">
    <source>
        <dbReference type="Pfam" id="PF07790"/>
    </source>
</evidence>
<feature type="transmembrane region" description="Helical" evidence="1">
    <location>
        <begin position="12"/>
        <end position="31"/>
    </location>
</feature>
<reference evidence="3 4" key="1">
    <citation type="journal article" date="2010" name="Stand. Genomic Sci.">
        <title>Complete genome sequence of Methanoplanus petrolearius type strain (SEBR 4847).</title>
        <authorList>
            <person name="Brambilla E."/>
            <person name="Djao O.D."/>
            <person name="Daligault H."/>
            <person name="Lapidus A."/>
            <person name="Lucas S."/>
            <person name="Hammon N."/>
            <person name="Nolan M."/>
            <person name="Tice H."/>
            <person name="Cheng J.F."/>
            <person name="Han C."/>
            <person name="Tapia R."/>
            <person name="Goodwin L."/>
            <person name="Pitluck S."/>
            <person name="Liolios K."/>
            <person name="Ivanova N."/>
            <person name="Mavromatis K."/>
            <person name="Mikhailova N."/>
            <person name="Pati A."/>
            <person name="Chen A."/>
            <person name="Palaniappan K."/>
            <person name="Land M."/>
            <person name="Hauser L."/>
            <person name="Chang Y.J."/>
            <person name="Jeffries C.D."/>
            <person name="Rohde M."/>
            <person name="Spring S."/>
            <person name="Sikorski J."/>
            <person name="Goker M."/>
            <person name="Woyke T."/>
            <person name="Bristow J."/>
            <person name="Eisen J.A."/>
            <person name="Markowitz V."/>
            <person name="Hugenholtz P."/>
            <person name="Kyrpides N.C."/>
            <person name="Klenk H.P."/>
        </authorList>
    </citation>
    <scope>NUCLEOTIDE SEQUENCE [LARGE SCALE GENOMIC DNA]</scope>
    <source>
        <strain evidence="4">DSM 11571 / OCM 486 / SEBR 4847</strain>
    </source>
</reference>
<dbReference type="InterPro" id="IPR012859">
    <property type="entry name" value="Pilin_N_archaeal"/>
</dbReference>
<organism evidence="3 4">
    <name type="scientific">Methanolacinia petrolearia (strain DSM 11571 / OCM 486 / SEBR 4847)</name>
    <name type="common">Methanoplanus petrolearius</name>
    <dbReference type="NCBI Taxonomy" id="679926"/>
    <lineage>
        <taxon>Archaea</taxon>
        <taxon>Methanobacteriati</taxon>
        <taxon>Methanobacteriota</taxon>
        <taxon>Stenosarchaea group</taxon>
        <taxon>Methanomicrobia</taxon>
        <taxon>Methanomicrobiales</taxon>
        <taxon>Methanomicrobiaceae</taxon>
        <taxon>Methanolacinia</taxon>
    </lineage>
</organism>
<proteinExistence type="predicted"/>
<dbReference type="HOGENOM" id="CLU_103618_0_0_2"/>
<dbReference type="KEGG" id="mpi:Mpet_2454"/>
<dbReference type="EMBL" id="CP002117">
    <property type="protein sequence ID" value="ADN37198.1"/>
    <property type="molecule type" value="Genomic_DNA"/>
</dbReference>
<evidence type="ECO:0000313" key="3">
    <source>
        <dbReference type="EMBL" id="ADN37198.1"/>
    </source>
</evidence>
<gene>
    <name evidence="3" type="ordered locus">Mpet_2454</name>
</gene>
<dbReference type="Proteomes" id="UP000006565">
    <property type="component" value="Chromosome"/>
</dbReference>
<dbReference type="GeneID" id="9744947"/>
<sequence precursor="true">MRDNNSGVSPVVGVMMMLVVTIIIAAVVSAFSGGLTSGQTKAPQANIKGTFSVSEGMTISHAGGDSLATKDLIFTIRDGDTFGPNLESSTAQTLDMTTINVNTPDRGSGQMRTVDGAFYMTSFNSGDTVTIDPDDCTCNILQPNVAPTDFEDNVAADGYTYTGTQTASWAYCIRNQNSIGKSFILEVSDTAGHLISTNKVLITT</sequence>
<dbReference type="STRING" id="679926.Mpet_2454"/>
<name>E1REF5_METP4</name>
<protein>
    <recommendedName>
        <fullName evidence="2">Archaeal Type IV pilin N-terminal domain-containing protein</fullName>
    </recommendedName>
</protein>
<dbReference type="eggNOG" id="arCOG02421">
    <property type="taxonomic scope" value="Archaea"/>
</dbReference>
<keyword evidence="1" id="KW-0812">Transmembrane</keyword>
<dbReference type="Pfam" id="PF07790">
    <property type="entry name" value="Pilin_N"/>
    <property type="match status" value="1"/>
</dbReference>
<dbReference type="NCBIfam" id="TIGR02537">
    <property type="entry name" value="arch_flag_Nterm"/>
    <property type="match status" value="1"/>
</dbReference>
<evidence type="ECO:0000256" key="1">
    <source>
        <dbReference type="SAM" id="Phobius"/>
    </source>
</evidence>
<feature type="domain" description="Archaeal Type IV pilin N-terminal" evidence="2">
    <location>
        <begin position="6"/>
        <end position="77"/>
    </location>
</feature>
<accession>E1REF5</accession>
<dbReference type="RefSeq" id="WP_013330375.1">
    <property type="nucleotide sequence ID" value="NC_014507.1"/>
</dbReference>
<evidence type="ECO:0000313" key="4">
    <source>
        <dbReference type="Proteomes" id="UP000006565"/>
    </source>
</evidence>
<keyword evidence="4" id="KW-1185">Reference proteome</keyword>
<dbReference type="OrthoDB" id="112390at2157"/>
<keyword evidence="1" id="KW-1133">Transmembrane helix</keyword>
<dbReference type="InterPro" id="IPR013373">
    <property type="entry name" value="Flagellin/pilin_N_arc"/>
</dbReference>